<keyword evidence="7 10" id="KW-0808">Transferase</keyword>
<evidence type="ECO:0000256" key="1">
    <source>
        <dbReference type="ARBA" id="ARBA00003237"/>
    </source>
</evidence>
<dbReference type="NCBIfam" id="TIGR00078">
    <property type="entry name" value="nadC"/>
    <property type="match status" value="1"/>
</dbReference>
<dbReference type="InterPro" id="IPR036068">
    <property type="entry name" value="Nicotinate_pribotase-like_C"/>
</dbReference>
<dbReference type="GO" id="GO:0004514">
    <property type="term" value="F:nicotinate-nucleotide diphosphorylase (carboxylating) activity"/>
    <property type="evidence" value="ECO:0007669"/>
    <property type="project" value="UniProtKB-EC"/>
</dbReference>
<name>A0ABT8G8T1_9MICO</name>
<evidence type="ECO:0000256" key="3">
    <source>
        <dbReference type="ARBA" id="ARBA00009400"/>
    </source>
</evidence>
<evidence type="ECO:0000256" key="5">
    <source>
        <dbReference type="ARBA" id="ARBA00022642"/>
    </source>
</evidence>
<keyword evidence="5" id="KW-0662">Pyridine nucleotide biosynthesis</keyword>
<feature type="domain" description="Quinolinate phosphoribosyl transferase C-terminal" evidence="11">
    <location>
        <begin position="132"/>
        <end position="305"/>
    </location>
</feature>
<dbReference type="CDD" id="cd01572">
    <property type="entry name" value="QPRTase"/>
    <property type="match status" value="1"/>
</dbReference>
<dbReference type="InterPro" id="IPR013785">
    <property type="entry name" value="Aldolase_TIM"/>
</dbReference>
<accession>A0ABT8G8T1</accession>
<dbReference type="InterPro" id="IPR022412">
    <property type="entry name" value="Quinolinate_PRibosylTrfase_N"/>
</dbReference>
<dbReference type="InterPro" id="IPR037128">
    <property type="entry name" value="Quinolinate_PRibosylTase_N_sf"/>
</dbReference>
<dbReference type="SUPFAM" id="SSF51690">
    <property type="entry name" value="Nicotinate/Quinolinate PRTase C-terminal domain-like"/>
    <property type="match status" value="1"/>
</dbReference>
<organism evidence="13 14">
    <name type="scientific">Demequina litoralis</name>
    <dbReference type="NCBI Taxonomy" id="3051660"/>
    <lineage>
        <taxon>Bacteria</taxon>
        <taxon>Bacillati</taxon>
        <taxon>Actinomycetota</taxon>
        <taxon>Actinomycetes</taxon>
        <taxon>Micrococcales</taxon>
        <taxon>Demequinaceae</taxon>
        <taxon>Demequina</taxon>
    </lineage>
</organism>
<dbReference type="InterPro" id="IPR027277">
    <property type="entry name" value="NadC/ModD"/>
</dbReference>
<dbReference type="Proteomes" id="UP001172728">
    <property type="component" value="Unassembled WGS sequence"/>
</dbReference>
<dbReference type="Gene3D" id="3.90.1170.20">
    <property type="entry name" value="Quinolinate phosphoribosyl transferase, N-terminal domain"/>
    <property type="match status" value="1"/>
</dbReference>
<evidence type="ECO:0000256" key="7">
    <source>
        <dbReference type="ARBA" id="ARBA00022679"/>
    </source>
</evidence>
<dbReference type="PIRSF" id="PIRSF006250">
    <property type="entry name" value="NadC_ModD"/>
    <property type="match status" value="1"/>
</dbReference>
<evidence type="ECO:0000256" key="2">
    <source>
        <dbReference type="ARBA" id="ARBA00004893"/>
    </source>
</evidence>
<dbReference type="PANTHER" id="PTHR32179:SF3">
    <property type="entry name" value="NICOTINATE-NUCLEOTIDE PYROPHOSPHORYLASE [CARBOXYLATING]"/>
    <property type="match status" value="1"/>
</dbReference>
<evidence type="ECO:0000259" key="11">
    <source>
        <dbReference type="Pfam" id="PF01729"/>
    </source>
</evidence>
<dbReference type="Pfam" id="PF01729">
    <property type="entry name" value="QRPTase_C"/>
    <property type="match status" value="1"/>
</dbReference>
<feature type="domain" description="Quinolinate phosphoribosyl transferase N-terminal" evidence="12">
    <location>
        <begin position="40"/>
        <end position="130"/>
    </location>
</feature>
<dbReference type="Gene3D" id="3.20.20.70">
    <property type="entry name" value="Aldolase class I"/>
    <property type="match status" value="1"/>
</dbReference>
<dbReference type="EC" id="2.4.2.19" evidence="4"/>
<evidence type="ECO:0000313" key="13">
    <source>
        <dbReference type="EMBL" id="MDN4475467.1"/>
    </source>
</evidence>
<comment type="function">
    <text evidence="1">Involved in the catabolism of quinolinic acid (QA).</text>
</comment>
<dbReference type="RefSeq" id="WP_301132521.1">
    <property type="nucleotide sequence ID" value="NZ_JAUHPW010000004.1"/>
</dbReference>
<dbReference type="EMBL" id="JAUHPW010000004">
    <property type="protein sequence ID" value="MDN4475467.1"/>
    <property type="molecule type" value="Genomic_DNA"/>
</dbReference>
<evidence type="ECO:0000256" key="9">
    <source>
        <dbReference type="ARBA" id="ARBA00047445"/>
    </source>
</evidence>
<dbReference type="SUPFAM" id="SSF54675">
    <property type="entry name" value="Nicotinate/Quinolinate PRTase N-terminal domain-like"/>
    <property type="match status" value="1"/>
</dbReference>
<evidence type="ECO:0000256" key="8">
    <source>
        <dbReference type="ARBA" id="ARBA00033102"/>
    </source>
</evidence>
<proteinExistence type="inferred from homology"/>
<keyword evidence="14" id="KW-1185">Reference proteome</keyword>
<evidence type="ECO:0000256" key="4">
    <source>
        <dbReference type="ARBA" id="ARBA00011944"/>
    </source>
</evidence>
<evidence type="ECO:0000256" key="10">
    <source>
        <dbReference type="PIRNR" id="PIRNR006250"/>
    </source>
</evidence>
<keyword evidence="6 10" id="KW-0328">Glycosyltransferase</keyword>
<dbReference type="InterPro" id="IPR004393">
    <property type="entry name" value="NadC"/>
</dbReference>
<gene>
    <name evidence="13" type="primary">nadC</name>
    <name evidence="13" type="ORF">QQX09_06320</name>
</gene>
<evidence type="ECO:0000256" key="6">
    <source>
        <dbReference type="ARBA" id="ARBA00022676"/>
    </source>
</evidence>
<evidence type="ECO:0000259" key="12">
    <source>
        <dbReference type="Pfam" id="PF02749"/>
    </source>
</evidence>
<dbReference type="PANTHER" id="PTHR32179">
    <property type="entry name" value="NICOTINATE-NUCLEOTIDE PYROPHOSPHORYLASE [CARBOXYLATING]"/>
    <property type="match status" value="1"/>
</dbReference>
<dbReference type="InterPro" id="IPR002638">
    <property type="entry name" value="Quinolinate_PRibosylTrfase_C"/>
</dbReference>
<comment type="pathway">
    <text evidence="2">Cofactor biosynthesis; NAD(+) biosynthesis; nicotinate D-ribonucleotide from quinolinate: step 1/1.</text>
</comment>
<comment type="catalytic activity">
    <reaction evidence="9">
        <text>nicotinate beta-D-ribonucleotide + CO2 + diphosphate = quinolinate + 5-phospho-alpha-D-ribose 1-diphosphate + 2 H(+)</text>
        <dbReference type="Rhea" id="RHEA:12733"/>
        <dbReference type="ChEBI" id="CHEBI:15378"/>
        <dbReference type="ChEBI" id="CHEBI:16526"/>
        <dbReference type="ChEBI" id="CHEBI:29959"/>
        <dbReference type="ChEBI" id="CHEBI:33019"/>
        <dbReference type="ChEBI" id="CHEBI:57502"/>
        <dbReference type="ChEBI" id="CHEBI:58017"/>
        <dbReference type="EC" id="2.4.2.19"/>
    </reaction>
</comment>
<sequence>MTSTPHPEELPQDAPLDADALARMVRTALDEDLGAAPGRDVTTQSTIPASARVSGVVATREECVLAGVDAIGETMRQVAERLGLPAPTVAVEAADGDLLAPGAVIARLEGPGHVVLIAERTLLNLMSRASGVATHTRRWADALAGTPAKVLDTRKTTPGLRALEKYAVRMGGGVNKRMGLFDCAMVKDNHIVAAGSVVAAIARIGEHFPDVPVQVEVEDAAQGAEAIAAGARFLMLDNMPPATMRALVEQVRAGEQGLGGTGKVWLEATGGLTLANVRDVAETGVDFMSVGALTHSSPIVDLGLDLS</sequence>
<evidence type="ECO:0000313" key="14">
    <source>
        <dbReference type="Proteomes" id="UP001172728"/>
    </source>
</evidence>
<dbReference type="Pfam" id="PF02749">
    <property type="entry name" value="QRPTase_N"/>
    <property type="match status" value="1"/>
</dbReference>
<comment type="caution">
    <text evidence="13">The sequence shown here is derived from an EMBL/GenBank/DDBJ whole genome shotgun (WGS) entry which is preliminary data.</text>
</comment>
<reference evidence="13" key="1">
    <citation type="submission" date="2023-06" db="EMBL/GenBank/DDBJ databases">
        <title>Sysu t00192.</title>
        <authorList>
            <person name="Gao L."/>
            <person name="Fang B.-Z."/>
            <person name="Li W.-J."/>
        </authorList>
    </citation>
    <scope>NUCLEOTIDE SEQUENCE</scope>
    <source>
        <strain evidence="13">SYSU T00192</strain>
    </source>
</reference>
<protein>
    <recommendedName>
        <fullName evidence="4">nicotinate-nucleotide diphosphorylase (carboxylating)</fullName>
        <ecNumber evidence="4">2.4.2.19</ecNumber>
    </recommendedName>
    <alternativeName>
        <fullName evidence="8">Quinolinate phosphoribosyltransferase [decarboxylating]</fullName>
    </alternativeName>
</protein>
<comment type="similarity">
    <text evidence="3 10">Belongs to the NadC/ModD family.</text>
</comment>